<dbReference type="RefSeq" id="WP_124146890.1">
    <property type="nucleotide sequence ID" value="NZ_CAWOKI010000205.1"/>
</dbReference>
<comment type="caution">
    <text evidence="3">The sequence shown here is derived from an EMBL/GenBank/DDBJ whole genome shotgun (WGS) entry which is preliminary data.</text>
</comment>
<keyword evidence="1" id="KW-0597">Phosphoprotein</keyword>
<dbReference type="Proteomes" id="UP000269154">
    <property type="component" value="Unassembled WGS sequence"/>
</dbReference>
<dbReference type="Gene3D" id="3.30.950.30">
    <property type="entry name" value="Schlafen, AAA domain"/>
    <property type="match status" value="1"/>
</dbReference>
<feature type="domain" description="Response regulatory" evidence="2">
    <location>
        <begin position="7"/>
        <end position="123"/>
    </location>
</feature>
<dbReference type="Gene3D" id="3.40.50.2300">
    <property type="match status" value="1"/>
</dbReference>
<dbReference type="InterPro" id="IPR001789">
    <property type="entry name" value="Sig_transdc_resp-reg_receiver"/>
</dbReference>
<dbReference type="SUPFAM" id="SSF52172">
    <property type="entry name" value="CheY-like"/>
    <property type="match status" value="1"/>
</dbReference>
<name>A0A3N6NRW0_9CYAN</name>
<dbReference type="GO" id="GO:0000160">
    <property type="term" value="P:phosphorelay signal transduction system"/>
    <property type="evidence" value="ECO:0007669"/>
    <property type="project" value="InterPro"/>
</dbReference>
<dbReference type="SMART" id="SM00448">
    <property type="entry name" value="REC"/>
    <property type="match status" value="1"/>
</dbReference>
<gene>
    <name evidence="3" type="ORF">D5R40_34210</name>
</gene>
<dbReference type="AlphaFoldDB" id="A0A3N6NRW0"/>
<evidence type="ECO:0000256" key="1">
    <source>
        <dbReference type="PROSITE-ProRule" id="PRU00169"/>
    </source>
</evidence>
<dbReference type="PANTHER" id="PTHR30595">
    <property type="entry name" value="GLPR-RELATED TRANSCRIPTIONAL REPRESSOR"/>
    <property type="match status" value="1"/>
</dbReference>
<sequence>METKNVHLLLVEDNPNYLEELIELLKEDFGYQNIETAVSAKEATEKLQNPFDIIIADMRMEADDSCFAVLEEVQSRNLSSVVIILTANDSVTDCRDAFKKGAWDYISKNMKGDVFEILDKSIKEAITDFNSWGNVKNDRWIEKNREHLEDQYWGKYIAVINQTVIEVADTEEELNQKIEERKLRRFLTTIRKIDEFKPIDELIKQRESDSLEFKSTLQWDIEKDRKNEKLKFNLLKTIVIFLNSQGGTLLIGVEENGNIFGLEKDISFLETLDKFKQTLSNFIYDRIRAGFPQYIKVRIETLETKEICIVDVKRSLKKSFLKTEKGLEFYIRVGNTSRGLTIPEIYDHFS</sequence>
<dbReference type="PROSITE" id="PS50110">
    <property type="entry name" value="RESPONSE_REGULATORY"/>
    <property type="match status" value="1"/>
</dbReference>
<dbReference type="InterPro" id="IPR007421">
    <property type="entry name" value="Schlafen_AlbA_2_dom"/>
</dbReference>
<dbReference type="InterPro" id="IPR038461">
    <property type="entry name" value="Schlafen_AlbA_2_dom_sf"/>
</dbReference>
<evidence type="ECO:0000313" key="3">
    <source>
        <dbReference type="EMBL" id="RQH14495.1"/>
    </source>
</evidence>
<evidence type="ECO:0000259" key="2">
    <source>
        <dbReference type="PROSITE" id="PS50110"/>
    </source>
</evidence>
<dbReference type="OrthoDB" id="9798761at2"/>
<evidence type="ECO:0000313" key="4">
    <source>
        <dbReference type="Proteomes" id="UP000269154"/>
    </source>
</evidence>
<accession>A0A3N6NRW0</accession>
<dbReference type="EMBL" id="RCBY01000582">
    <property type="protein sequence ID" value="RQH14495.1"/>
    <property type="molecule type" value="Genomic_DNA"/>
</dbReference>
<keyword evidence="4" id="KW-1185">Reference proteome</keyword>
<dbReference type="CDD" id="cd00156">
    <property type="entry name" value="REC"/>
    <property type="match status" value="1"/>
</dbReference>
<dbReference type="InterPro" id="IPR011006">
    <property type="entry name" value="CheY-like_superfamily"/>
</dbReference>
<dbReference type="Pfam" id="PF00072">
    <property type="entry name" value="Response_reg"/>
    <property type="match status" value="1"/>
</dbReference>
<reference evidence="3 4" key="1">
    <citation type="journal article" date="2018" name="ACS Chem. Biol.">
        <title>Ketoreductase domain dysfunction expands chemodiversity: malyngamide biosynthesis in the cyanobacterium Okeania hirsuta.</title>
        <authorList>
            <person name="Moss N.A."/>
            <person name="Leao T."/>
            <person name="Rankin M."/>
            <person name="McCullough T.M."/>
            <person name="Qu P."/>
            <person name="Korobeynikov A."/>
            <person name="Smith J.L."/>
            <person name="Gerwick L."/>
            <person name="Gerwick W.H."/>
        </authorList>
    </citation>
    <scope>NUCLEOTIDE SEQUENCE [LARGE SCALE GENOMIC DNA]</scope>
    <source>
        <strain evidence="3 4">PAB10Feb10-1</strain>
    </source>
</reference>
<organism evidence="3 4">
    <name type="scientific">Okeania hirsuta</name>
    <dbReference type="NCBI Taxonomy" id="1458930"/>
    <lineage>
        <taxon>Bacteria</taxon>
        <taxon>Bacillati</taxon>
        <taxon>Cyanobacteriota</taxon>
        <taxon>Cyanophyceae</taxon>
        <taxon>Oscillatoriophycideae</taxon>
        <taxon>Oscillatoriales</taxon>
        <taxon>Microcoleaceae</taxon>
        <taxon>Okeania</taxon>
    </lineage>
</organism>
<feature type="modified residue" description="4-aspartylphosphate" evidence="1">
    <location>
        <position position="57"/>
    </location>
</feature>
<protein>
    <submittedName>
        <fullName evidence="3">Response regulator</fullName>
    </submittedName>
</protein>
<dbReference type="PANTHER" id="PTHR30595:SF6">
    <property type="entry name" value="SCHLAFEN ALBA-2 DOMAIN-CONTAINING PROTEIN"/>
    <property type="match status" value="1"/>
</dbReference>
<proteinExistence type="predicted"/>
<dbReference type="Pfam" id="PF04326">
    <property type="entry name" value="SLFN_AlbA_2"/>
    <property type="match status" value="1"/>
</dbReference>